<accession>A0AA38Z9I3</accession>
<dbReference type="AlphaFoldDB" id="A0AA38Z9I3"/>
<comment type="caution">
    <text evidence="3">The sequence shown here is derived from an EMBL/GenBank/DDBJ whole genome shotgun (WGS) entry which is preliminary data.</text>
</comment>
<evidence type="ECO:0000313" key="4">
    <source>
        <dbReference type="Proteomes" id="UP001168098"/>
    </source>
</evidence>
<dbReference type="Gene3D" id="1.10.1410.10">
    <property type="match status" value="1"/>
</dbReference>
<dbReference type="EMBL" id="JARBHA010000013">
    <property type="protein sequence ID" value="KAJ9684344.1"/>
    <property type="molecule type" value="Genomic_DNA"/>
</dbReference>
<reference evidence="3 4" key="1">
    <citation type="journal article" date="2023" name="BMC Biotechnol.">
        <title>Vitis rotundifolia cv Carlos genome sequencing.</title>
        <authorList>
            <person name="Huff M."/>
            <person name="Hulse-Kemp A."/>
            <person name="Scheffler B."/>
            <person name="Youngblood R."/>
            <person name="Simpson S."/>
            <person name="Babiker E."/>
            <person name="Staton M."/>
        </authorList>
    </citation>
    <scope>NUCLEOTIDE SEQUENCE [LARGE SCALE GENOMIC DNA]</scope>
    <source>
        <tissue evidence="3">Leaf</tissue>
    </source>
</reference>
<protein>
    <recommendedName>
        <fullName evidence="2">Poly(A) RNA polymerase mitochondrial-like central palm domain-containing protein</fullName>
    </recommendedName>
</protein>
<proteinExistence type="predicted"/>
<evidence type="ECO:0000259" key="2">
    <source>
        <dbReference type="Pfam" id="PF22600"/>
    </source>
</evidence>
<feature type="region of interest" description="Disordered" evidence="1">
    <location>
        <begin position="357"/>
        <end position="453"/>
    </location>
</feature>
<dbReference type="Gene3D" id="3.30.460.10">
    <property type="entry name" value="Beta Polymerase, domain 2"/>
    <property type="match status" value="1"/>
</dbReference>
<feature type="compositionally biased region" description="Polar residues" evidence="1">
    <location>
        <begin position="358"/>
        <end position="445"/>
    </location>
</feature>
<dbReference type="CDD" id="cd05402">
    <property type="entry name" value="NT_PAP_TUTase"/>
    <property type="match status" value="1"/>
</dbReference>
<dbReference type="PANTHER" id="PTHR12271:SF123">
    <property type="entry name" value="PROTEIN HESO1"/>
    <property type="match status" value="1"/>
</dbReference>
<dbReference type="PANTHER" id="PTHR12271">
    <property type="entry name" value="POLY A POLYMERASE CID PAP -RELATED"/>
    <property type="match status" value="1"/>
</dbReference>
<feature type="domain" description="Poly(A) RNA polymerase mitochondrial-like central palm" evidence="2">
    <location>
        <begin position="12"/>
        <end position="145"/>
    </location>
</feature>
<evidence type="ECO:0000313" key="3">
    <source>
        <dbReference type="EMBL" id="KAJ9684344.1"/>
    </source>
</evidence>
<dbReference type="Pfam" id="PF22600">
    <property type="entry name" value="MTPAP-like_central"/>
    <property type="match status" value="1"/>
</dbReference>
<sequence>MSTFNALEIVLKDILLVINPSREDWAIRNQLIVDFRTAVDCVESLRGATVEPFGSFLSNLYTRWGDLDISIELPNGAYISSAGKKHKQTLLGHVLNALRSKGGWRKLQFIPNARVPIIKFESYHPNISCDVSINNLKGQMKSKFLFWISGIDGRFRDLVLLVKEWARAHDINNSKTGTLNSYSLSLLVVFHLQTCRPAILPPLKEIYPGNVADDLIGVRAVVEGQIEGTSAANINRFKRDRSRVPNQSSLSELFISFLAKFADISSRASEQGICPYTGQWVDIDSNMRWMPRTYELFVEDPFEQPENTARGVRSRQLKRISEAFQTTHQRLTSANQDQNSLIDTLVRPQIAQFITRAPSRNSSAYGRNHSRTYPSVPNVANSPLQFQTQFQNRRPQSRPNTNLQRSAPVQARPNSVTMQRSTYARPGSSTVQRSVQQATQSQSQRVWRPRSDR</sequence>
<dbReference type="SUPFAM" id="SSF81631">
    <property type="entry name" value="PAP/OAS1 substrate-binding domain"/>
    <property type="match status" value="1"/>
</dbReference>
<evidence type="ECO:0000256" key="1">
    <source>
        <dbReference type="SAM" id="MobiDB-lite"/>
    </source>
</evidence>
<dbReference type="GO" id="GO:0050265">
    <property type="term" value="F:RNA uridylyltransferase activity"/>
    <property type="evidence" value="ECO:0007669"/>
    <property type="project" value="TreeGrafter"/>
</dbReference>
<gene>
    <name evidence="3" type="ORF">PVL29_016695</name>
</gene>
<keyword evidence="4" id="KW-1185">Reference proteome</keyword>
<dbReference type="InterPro" id="IPR043519">
    <property type="entry name" value="NT_sf"/>
</dbReference>
<dbReference type="Proteomes" id="UP001168098">
    <property type="component" value="Unassembled WGS sequence"/>
</dbReference>
<organism evidence="3 4">
    <name type="scientific">Vitis rotundifolia</name>
    <name type="common">Muscadine grape</name>
    <dbReference type="NCBI Taxonomy" id="103349"/>
    <lineage>
        <taxon>Eukaryota</taxon>
        <taxon>Viridiplantae</taxon>
        <taxon>Streptophyta</taxon>
        <taxon>Embryophyta</taxon>
        <taxon>Tracheophyta</taxon>
        <taxon>Spermatophyta</taxon>
        <taxon>Magnoliopsida</taxon>
        <taxon>eudicotyledons</taxon>
        <taxon>Gunneridae</taxon>
        <taxon>Pentapetalae</taxon>
        <taxon>rosids</taxon>
        <taxon>Vitales</taxon>
        <taxon>Vitaceae</taxon>
        <taxon>Viteae</taxon>
        <taxon>Vitis</taxon>
    </lineage>
</organism>
<dbReference type="InterPro" id="IPR054708">
    <property type="entry name" value="MTPAP-like_central"/>
</dbReference>
<dbReference type="GO" id="GO:0031123">
    <property type="term" value="P:RNA 3'-end processing"/>
    <property type="evidence" value="ECO:0007669"/>
    <property type="project" value="TreeGrafter"/>
</dbReference>
<dbReference type="SUPFAM" id="SSF81301">
    <property type="entry name" value="Nucleotidyltransferase"/>
    <property type="match status" value="1"/>
</dbReference>
<name>A0AA38Z9I3_VITRO</name>